<dbReference type="AlphaFoldDB" id="A0A1F6WX79"/>
<sequence>MPKNFLQEMIKAKQPQIGGVPEVQPKELPAPLRQDAGQIKTEHKSKRKYFIWILALVSAVFFLFALSYFFSKAVVTVSPRAQDAVLNENLSANKDSTTDILPFDLVVISGEENTNITANEEKDVAEKATGAVIIYNTFSSSSQALDIDTRLEGSNGKIYKTVKRIVVPGMTKDSKPGSVEVKVYGAEAGADYNSAPLDFKIFGFRGTPKYTKFYARSQGDITGGLKGKFPVISDSQKVSAENELKNTLQAKLLKKATDQIPAGFILFKDAAFLDGTSNIDYTSAKDKVLPVKFQGTLYGLLFNEQKLSKRIAENNVAGYDGSEIFIPNIRDLAFSLSNKDSISFADVKNINLNLSGAVKIVWKVDVDKLANDLLGKSKKEFNTVLLQYTNIDSADLVLSPVWRRSMPNKTKDLKIIVNYPK</sequence>
<dbReference type="Proteomes" id="UP000176187">
    <property type="component" value="Unassembled WGS sequence"/>
</dbReference>
<comment type="caution">
    <text evidence="2">The sequence shown here is derived from an EMBL/GenBank/DDBJ whole genome shotgun (WGS) entry which is preliminary data.</text>
</comment>
<proteinExistence type="predicted"/>
<accession>A0A1F6WX79</accession>
<dbReference type="EMBL" id="MFUY01000005">
    <property type="protein sequence ID" value="OGI86482.1"/>
    <property type="molecule type" value="Genomic_DNA"/>
</dbReference>
<gene>
    <name evidence="2" type="ORF">A3A05_02945</name>
</gene>
<keyword evidence="1" id="KW-0472">Membrane</keyword>
<keyword evidence="1" id="KW-0812">Transmembrane</keyword>
<evidence type="ECO:0008006" key="4">
    <source>
        <dbReference type="Google" id="ProtNLM"/>
    </source>
</evidence>
<organism evidence="2 3">
    <name type="scientific">Candidatus Nomurabacteria bacterium RIFCSPLOWO2_01_FULL_41_12</name>
    <dbReference type="NCBI Taxonomy" id="1801774"/>
    <lineage>
        <taxon>Bacteria</taxon>
        <taxon>Candidatus Nomuraibacteriota</taxon>
    </lineage>
</organism>
<protein>
    <recommendedName>
        <fullName evidence="4">Baseplate protein J-like domain-containing protein</fullName>
    </recommendedName>
</protein>
<name>A0A1F6WX79_9BACT</name>
<dbReference type="STRING" id="1801774.A3A05_02945"/>
<keyword evidence="1" id="KW-1133">Transmembrane helix</keyword>
<feature type="transmembrane region" description="Helical" evidence="1">
    <location>
        <begin position="49"/>
        <end position="70"/>
    </location>
</feature>
<evidence type="ECO:0000313" key="3">
    <source>
        <dbReference type="Proteomes" id="UP000176187"/>
    </source>
</evidence>
<evidence type="ECO:0000256" key="1">
    <source>
        <dbReference type="SAM" id="Phobius"/>
    </source>
</evidence>
<evidence type="ECO:0000313" key="2">
    <source>
        <dbReference type="EMBL" id="OGI86482.1"/>
    </source>
</evidence>
<reference evidence="2 3" key="1">
    <citation type="journal article" date="2016" name="Nat. Commun.">
        <title>Thousands of microbial genomes shed light on interconnected biogeochemical processes in an aquifer system.</title>
        <authorList>
            <person name="Anantharaman K."/>
            <person name="Brown C.T."/>
            <person name="Hug L.A."/>
            <person name="Sharon I."/>
            <person name="Castelle C.J."/>
            <person name="Probst A.J."/>
            <person name="Thomas B.C."/>
            <person name="Singh A."/>
            <person name="Wilkins M.J."/>
            <person name="Karaoz U."/>
            <person name="Brodie E.L."/>
            <person name="Williams K.H."/>
            <person name="Hubbard S.S."/>
            <person name="Banfield J.F."/>
        </authorList>
    </citation>
    <scope>NUCLEOTIDE SEQUENCE [LARGE SCALE GENOMIC DNA]</scope>
</reference>